<dbReference type="HOGENOM" id="CLU_1982834_0_0_1"/>
<feature type="compositionally biased region" description="Low complexity" evidence="1">
    <location>
        <begin position="12"/>
        <end position="28"/>
    </location>
</feature>
<name>M7WW21_RHOT1</name>
<evidence type="ECO:0000313" key="2">
    <source>
        <dbReference type="EMBL" id="EMS22286.1"/>
    </source>
</evidence>
<reference evidence="2 3" key="1">
    <citation type="journal article" date="2012" name="Nat. Commun.">
        <title>A multi-omic map of the lipid-producing yeast Rhodosporidium toruloides.</title>
        <authorList>
            <person name="Zhu Z."/>
            <person name="Zhang S."/>
            <person name="Liu H."/>
            <person name="Shen H."/>
            <person name="Lin X."/>
            <person name="Yang F."/>
            <person name="Zhou Y.J."/>
            <person name="Jin G."/>
            <person name="Ye M."/>
            <person name="Zou H."/>
            <person name="Zou H."/>
            <person name="Zhao Z.K."/>
        </authorList>
    </citation>
    <scope>NUCLEOTIDE SEQUENCE [LARGE SCALE GENOMIC DNA]</scope>
    <source>
        <strain evidence="2 3">NP11</strain>
    </source>
</reference>
<feature type="compositionally biased region" description="Basic and acidic residues" evidence="1">
    <location>
        <begin position="64"/>
        <end position="77"/>
    </location>
</feature>
<dbReference type="RefSeq" id="XP_016273405.1">
    <property type="nucleotide sequence ID" value="XM_016414724.1"/>
</dbReference>
<keyword evidence="3" id="KW-1185">Reference proteome</keyword>
<protein>
    <submittedName>
        <fullName evidence="2">Uncharacterized protein</fullName>
    </submittedName>
</protein>
<evidence type="ECO:0000313" key="3">
    <source>
        <dbReference type="Proteomes" id="UP000016926"/>
    </source>
</evidence>
<feature type="region of interest" description="Disordered" evidence="1">
    <location>
        <begin position="1"/>
        <end position="44"/>
    </location>
</feature>
<dbReference type="GeneID" id="27365053"/>
<accession>M7WW21</accession>
<sequence length="126" mass="14259">MARTTGGKKKSTPSSTKWKSSSSPSSNGKKSRGGKSGGKETYQQFVSRVTAELKEEFPDWTGTQRREEVKKSNEMRRTVERPEKCIAHNPLRYLPFLYLMPFPSSLRLFARLSRMQLASSPASRLS</sequence>
<dbReference type="AlphaFoldDB" id="M7WW21"/>
<organism evidence="2 3">
    <name type="scientific">Rhodotorula toruloides (strain NP11)</name>
    <name type="common">Yeast</name>
    <name type="synonym">Rhodosporidium toruloides</name>
    <dbReference type="NCBI Taxonomy" id="1130832"/>
    <lineage>
        <taxon>Eukaryota</taxon>
        <taxon>Fungi</taxon>
        <taxon>Dikarya</taxon>
        <taxon>Basidiomycota</taxon>
        <taxon>Pucciniomycotina</taxon>
        <taxon>Microbotryomycetes</taxon>
        <taxon>Sporidiobolales</taxon>
        <taxon>Sporidiobolaceae</taxon>
        <taxon>Rhodotorula</taxon>
    </lineage>
</organism>
<feature type="compositionally biased region" description="Basic residues" evidence="1">
    <location>
        <begin position="1"/>
        <end position="11"/>
    </location>
</feature>
<evidence type="ECO:0000256" key="1">
    <source>
        <dbReference type="SAM" id="MobiDB-lite"/>
    </source>
</evidence>
<dbReference type="EMBL" id="KB722652">
    <property type="protein sequence ID" value="EMS22286.1"/>
    <property type="molecule type" value="Genomic_DNA"/>
</dbReference>
<dbReference type="Proteomes" id="UP000016926">
    <property type="component" value="Unassembled WGS sequence"/>
</dbReference>
<proteinExistence type="predicted"/>
<feature type="region of interest" description="Disordered" evidence="1">
    <location>
        <begin position="57"/>
        <end position="77"/>
    </location>
</feature>
<gene>
    <name evidence="2" type="ORF">RHTO_01040</name>
</gene>